<dbReference type="AlphaFoldDB" id="C9Y5I6"/>
<evidence type="ECO:0000313" key="7">
    <source>
        <dbReference type="EMBL" id="CBA34631.1"/>
    </source>
</evidence>
<keyword evidence="2" id="KW-0479">Metal-binding</keyword>
<feature type="domain" description="JmjC" evidence="6">
    <location>
        <begin position="103"/>
        <end position="230"/>
    </location>
</feature>
<keyword evidence="8" id="KW-1185">Reference proteome</keyword>
<dbReference type="SMART" id="SM00558">
    <property type="entry name" value="JmjC"/>
    <property type="match status" value="1"/>
</dbReference>
<sequence length="384" mass="43512">MTPSILHWCDAMAYQLNLNWPEFLEKYWQKKPVVLKQAFANFIDPITPDELAGLAMEPEVDSRLVSHANGKWHASNGPFEHFDGLGDTGWSLLAQAVNHWHAPSAELVRPFRVLPDWRLDDLMISFSVPGGGVGPHIDQYDVFIIQGMGSRRWRVGDKLPMRQFCPHPALLHVDPFEPIIDEDLEPGDILYIPPGFPHDGFTHETALNYSVGFRGPNGRDLISSFADYALENDLGGEHYSDPDLTCRDHPGRVEAYELERIRHMMIGLINQPEDFTRWFGSFVTTPRHELDIAAAEPPYTAEEVREALLGGETLTRLSGLRVLNVNGCFFINSEQYDTVDPRAADVLCRYTDVGQNELGDALHHPAFIDELTDLINQGYWFFDE</sequence>
<reference evidence="8" key="2">
    <citation type="journal article" date="2011" name="J. Bacteriol.">
        <title>Complete genome sequence of Cronobacter turicensis LMG 23827, a food-borne pathogen causing deaths in neonates.</title>
        <authorList>
            <person name="Stephan R."/>
            <person name="Lehner A."/>
            <person name="Tischler P."/>
            <person name="Rattei T."/>
        </authorList>
    </citation>
    <scope>NUCLEOTIDE SEQUENCE [LARGE SCALE GENOMIC DNA]</scope>
    <source>
        <strain evidence="8">DSM 18703 / CCUG 55852 / LMG 23827 / z3032</strain>
    </source>
</reference>
<dbReference type="Proteomes" id="UP000002069">
    <property type="component" value="Plasmid pCTU1"/>
</dbReference>
<dbReference type="PANTHER" id="PTHR13096">
    <property type="entry name" value="MINA53 MYC INDUCED NUCLEAR ANTIGEN"/>
    <property type="match status" value="1"/>
</dbReference>
<dbReference type="Pfam" id="PF20514">
    <property type="entry name" value="WHD_ROXA"/>
    <property type="match status" value="1"/>
</dbReference>
<gene>
    <name evidence="7" type="primary">ycfD</name>
    <name evidence="7" type="ordered locus">Ctu_1p00940</name>
</gene>
<reference evidence="7 8" key="1">
    <citation type="journal article" date="2010" name="J. Bacteriol.">
        <title>Complete Genome Sequence of Cronobacter turicensis LMG 23827, a foodborne pathogen causing deaths in neonates.</title>
        <authorList>
            <person name="Stephan R."/>
            <person name="Lehner A."/>
            <person name="Tischler P."/>
            <person name="Rattei T."/>
        </authorList>
    </citation>
    <scope>NUCLEOTIDE SEQUENCE [LARGE SCALE GENOMIC DNA]</scope>
    <source>
        <strain evidence="8">DSM 18703 / CCUG 55852 / LMG 23827 / z3032</strain>
        <plasmid evidence="7 8">pCTU1</plasmid>
    </source>
</reference>
<dbReference type="SUPFAM" id="SSF51197">
    <property type="entry name" value="Clavaminate synthase-like"/>
    <property type="match status" value="1"/>
</dbReference>
<dbReference type="Gene3D" id="2.60.120.650">
    <property type="entry name" value="Cupin"/>
    <property type="match status" value="1"/>
</dbReference>
<dbReference type="GO" id="GO:0046872">
    <property type="term" value="F:metal ion binding"/>
    <property type="evidence" value="ECO:0007669"/>
    <property type="project" value="UniProtKB-KW"/>
</dbReference>
<protein>
    <submittedName>
        <fullName evidence="7">Uncharacterized protein ycfD</fullName>
    </submittedName>
</protein>
<evidence type="ECO:0000256" key="5">
    <source>
        <dbReference type="ARBA" id="ARBA00023004"/>
    </source>
</evidence>
<evidence type="ECO:0000259" key="6">
    <source>
        <dbReference type="PROSITE" id="PS51184"/>
    </source>
</evidence>
<dbReference type="InterPro" id="IPR039994">
    <property type="entry name" value="NO66-like"/>
</dbReference>
<dbReference type="EMBL" id="FN543094">
    <property type="protein sequence ID" value="CBA34631.1"/>
    <property type="molecule type" value="Genomic_DNA"/>
</dbReference>
<dbReference type="InterPro" id="IPR046799">
    <property type="entry name" value="ROXA-like_wH"/>
</dbReference>
<keyword evidence="4" id="KW-0560">Oxidoreductase</keyword>
<organism evidence="7 8">
    <name type="scientific">Cronobacter turicensis (strain DSM 18703 / CCUG 55852 / LMG 23827 / z3032)</name>
    <dbReference type="NCBI Taxonomy" id="693216"/>
    <lineage>
        <taxon>Bacteria</taxon>
        <taxon>Pseudomonadati</taxon>
        <taxon>Pseudomonadota</taxon>
        <taxon>Gammaproteobacteria</taxon>
        <taxon>Enterobacterales</taxon>
        <taxon>Enterobacteriaceae</taxon>
        <taxon>Cronobacter</taxon>
    </lineage>
</organism>
<evidence type="ECO:0000256" key="2">
    <source>
        <dbReference type="ARBA" id="ARBA00022723"/>
    </source>
</evidence>
<dbReference type="Gene3D" id="3.40.366.30">
    <property type="entry name" value="50S ribosomal protein L16 arginine hydroxylase, Chain A, Domain 2"/>
    <property type="match status" value="1"/>
</dbReference>
<keyword evidence="3" id="KW-0223">Dioxygenase</keyword>
<dbReference type="GO" id="GO:0016706">
    <property type="term" value="F:2-oxoglutarate-dependent dioxygenase activity"/>
    <property type="evidence" value="ECO:0007669"/>
    <property type="project" value="TreeGrafter"/>
</dbReference>
<evidence type="ECO:0000313" key="8">
    <source>
        <dbReference type="Proteomes" id="UP000002069"/>
    </source>
</evidence>
<accession>C9Y5I6</accession>
<name>C9Y5I6_CROTZ</name>
<dbReference type="PROSITE" id="PS51184">
    <property type="entry name" value="JMJC"/>
    <property type="match status" value="1"/>
</dbReference>
<keyword evidence="5" id="KW-0408">Iron</keyword>
<evidence type="ECO:0000256" key="1">
    <source>
        <dbReference type="ARBA" id="ARBA00001954"/>
    </source>
</evidence>
<dbReference type="HOGENOM" id="CLU_039125_0_0_6"/>
<comment type="cofactor">
    <cofactor evidence="1">
        <name>Fe(2+)</name>
        <dbReference type="ChEBI" id="CHEBI:29033"/>
    </cofactor>
</comment>
<geneLocation type="plasmid" evidence="7 8">
    <name>pCTU1</name>
</geneLocation>
<dbReference type="KEGG" id="ctu:Ctu_1p00940"/>
<evidence type="ECO:0000256" key="3">
    <source>
        <dbReference type="ARBA" id="ARBA00022964"/>
    </source>
</evidence>
<dbReference type="Pfam" id="PF08007">
    <property type="entry name" value="JmjC_2"/>
    <property type="match status" value="1"/>
</dbReference>
<evidence type="ECO:0000256" key="4">
    <source>
        <dbReference type="ARBA" id="ARBA00023002"/>
    </source>
</evidence>
<proteinExistence type="predicted"/>
<dbReference type="InterPro" id="IPR003347">
    <property type="entry name" value="JmjC_dom"/>
</dbReference>
<dbReference type="PANTHER" id="PTHR13096:SF8">
    <property type="entry name" value="RIBOSOMAL OXYGENASE 1"/>
    <property type="match status" value="1"/>
</dbReference>
<keyword evidence="7" id="KW-0614">Plasmid</keyword>
<dbReference type="PATRIC" id="fig|693216.3.peg.4080"/>